<proteinExistence type="predicted"/>
<reference evidence="5" key="2">
    <citation type="journal article" date="2019" name="Int. J. Syst. Evol. Microbiol.">
        <title>The Global Catalogue of Microorganisms (GCM) 10K type strain sequencing project: providing services to taxonomists for standard genome sequencing and annotation.</title>
        <authorList>
            <consortium name="The Broad Institute Genomics Platform"/>
            <consortium name="The Broad Institute Genome Sequencing Center for Infectious Disease"/>
            <person name="Wu L."/>
            <person name="Ma J."/>
        </authorList>
    </citation>
    <scope>NUCLEOTIDE SEQUENCE [LARGE SCALE GENOMIC DNA]</scope>
    <source>
        <strain evidence="5">NBRC 105830</strain>
    </source>
</reference>
<gene>
    <name evidence="3" type="ORF">GCM10025862_00820</name>
    <name evidence="4" type="ORF">GCM10025862_39520</name>
</gene>
<dbReference type="InterPro" id="IPR020945">
    <property type="entry name" value="DMSO/NO3_reduct_chaperone"/>
</dbReference>
<feature type="region of interest" description="Disordered" evidence="2">
    <location>
        <begin position="203"/>
        <end position="244"/>
    </location>
</feature>
<dbReference type="NCBIfam" id="TIGR00684">
    <property type="entry name" value="narJ"/>
    <property type="match status" value="1"/>
</dbReference>
<keyword evidence="5" id="KW-1185">Reference proteome</keyword>
<evidence type="ECO:0000313" key="5">
    <source>
        <dbReference type="Proteomes" id="UP001157109"/>
    </source>
</evidence>
<dbReference type="InterPro" id="IPR003765">
    <property type="entry name" value="NO3_reductase_chaperone_NarJ"/>
</dbReference>
<comment type="caution">
    <text evidence="4">The sequence shown here is derived from an EMBL/GenBank/DDBJ whole genome shotgun (WGS) entry which is preliminary data.</text>
</comment>
<dbReference type="PANTHER" id="PTHR43680:SF2">
    <property type="entry name" value="NITRATE REDUCTASE MOLYBDENUM COFACTOR ASSEMBLY CHAPERONE NARJ"/>
    <property type="match status" value="1"/>
</dbReference>
<organism evidence="4 5">
    <name type="scientific">Arsenicicoccus piscis</name>
    <dbReference type="NCBI Taxonomy" id="673954"/>
    <lineage>
        <taxon>Bacteria</taxon>
        <taxon>Bacillati</taxon>
        <taxon>Actinomycetota</taxon>
        <taxon>Actinomycetes</taxon>
        <taxon>Micrococcales</taxon>
        <taxon>Intrasporangiaceae</taxon>
        <taxon>Arsenicicoccus</taxon>
    </lineage>
</organism>
<evidence type="ECO:0000313" key="3">
    <source>
        <dbReference type="EMBL" id="GMA18061.1"/>
    </source>
</evidence>
<dbReference type="EMBL" id="BSUJ01000001">
    <property type="protein sequence ID" value="GMA18061.1"/>
    <property type="molecule type" value="Genomic_DNA"/>
</dbReference>
<dbReference type="InterPro" id="IPR036411">
    <property type="entry name" value="TorD-like_sf"/>
</dbReference>
<dbReference type="SUPFAM" id="SSF89155">
    <property type="entry name" value="TorD-like"/>
    <property type="match status" value="1"/>
</dbReference>
<evidence type="ECO:0000256" key="1">
    <source>
        <dbReference type="ARBA" id="ARBA00023063"/>
    </source>
</evidence>
<sequence length="244" mass="26726">MISLPLLRRHRSAALPLTTDQTQAAWQCVSLLLGYPDDELHGRLPAIRSVAEQLPEAVGAPILRLVGALEEEDPERLRVVYVETFDYTRRCAPYLTYFAHGDTRKRGLALVQIKQAYRRAGVELADGELPDHLSVVLEFGATASLEGGMRLLLDHRAGVEVLRMALQDKGSRWADALVALSATLPPLDGDEKEAVARLIAAGPPEEEVGLDPYSIDPTLDAHLNPRPSADADLDELLSRQGNRS</sequence>
<name>A0ABQ6HV91_9MICO</name>
<evidence type="ECO:0000313" key="4">
    <source>
        <dbReference type="EMBL" id="GMA21931.1"/>
    </source>
</evidence>
<dbReference type="PANTHER" id="PTHR43680">
    <property type="entry name" value="NITRATE REDUCTASE MOLYBDENUM COFACTOR ASSEMBLY CHAPERONE"/>
    <property type="match status" value="1"/>
</dbReference>
<dbReference type="Pfam" id="PF02613">
    <property type="entry name" value="Nitrate_red_del"/>
    <property type="match status" value="1"/>
</dbReference>
<dbReference type="Gene3D" id="1.10.3480.10">
    <property type="entry name" value="TorD-like"/>
    <property type="match status" value="1"/>
</dbReference>
<dbReference type="RefSeq" id="WP_241443641.1">
    <property type="nucleotide sequence ID" value="NZ_BSUJ01000001.1"/>
</dbReference>
<keyword evidence="1" id="KW-0534">Nitrate assimilation</keyword>
<accession>A0ABQ6HV91</accession>
<dbReference type="EMBL" id="BSUJ01000001">
    <property type="protein sequence ID" value="GMA21931.1"/>
    <property type="molecule type" value="Genomic_DNA"/>
</dbReference>
<reference evidence="4" key="1">
    <citation type="journal article" date="2014" name="Int. J. Syst. Evol. Microbiol.">
        <title>Complete genome of a new Firmicutes species belonging to the dominant human colonic microbiota ('Ruminococcus bicirculans') reveals two chromosomes and a selective capacity to utilize plant glucans.</title>
        <authorList>
            <consortium name="NISC Comparative Sequencing Program"/>
            <person name="Wegmann U."/>
            <person name="Louis P."/>
            <person name="Goesmann A."/>
            <person name="Henrissat B."/>
            <person name="Duncan S.H."/>
            <person name="Flint H.J."/>
        </authorList>
    </citation>
    <scope>NUCLEOTIDE SEQUENCE</scope>
    <source>
        <strain evidence="4">NBRC 105830</strain>
    </source>
</reference>
<reference evidence="4" key="3">
    <citation type="submission" date="2023-02" db="EMBL/GenBank/DDBJ databases">
        <authorList>
            <person name="Sun Q."/>
            <person name="Mori K."/>
        </authorList>
    </citation>
    <scope>NUCLEOTIDE SEQUENCE</scope>
    <source>
        <strain evidence="4">NBRC 105830</strain>
    </source>
</reference>
<evidence type="ECO:0000256" key="2">
    <source>
        <dbReference type="SAM" id="MobiDB-lite"/>
    </source>
</evidence>
<protein>
    <recommendedName>
        <fullName evidence="6">Nitrate reductase molybdenum cofactor assembly chaperone</fullName>
    </recommendedName>
</protein>
<dbReference type="Proteomes" id="UP001157109">
    <property type="component" value="Unassembled WGS sequence"/>
</dbReference>
<evidence type="ECO:0008006" key="6">
    <source>
        <dbReference type="Google" id="ProtNLM"/>
    </source>
</evidence>